<dbReference type="EMBL" id="LRPC01000012">
    <property type="protein sequence ID" value="KYG75667.1"/>
    <property type="molecule type" value="Genomic_DNA"/>
</dbReference>
<dbReference type="PANTHER" id="PTHR39200:SF1">
    <property type="entry name" value="AUTO-TRANSPORTER ADHESIN HEAD GIN DOMAIN-CONTAINING PROTEIN-RELATED"/>
    <property type="match status" value="1"/>
</dbReference>
<proteinExistence type="predicted"/>
<reference evidence="3 4" key="1">
    <citation type="submission" date="2016-01" db="EMBL/GenBank/DDBJ databases">
        <title>Genome sequencing of Roseivirga spongicola UST030701-084.</title>
        <authorList>
            <person name="Selvaratnam C."/>
            <person name="Thevarajoo S."/>
            <person name="Goh K.M."/>
            <person name="Ee R."/>
            <person name="Chan K.-G."/>
            <person name="Chong C.S."/>
        </authorList>
    </citation>
    <scope>NUCLEOTIDE SEQUENCE [LARGE SCALE GENOMIC DNA]</scope>
    <source>
        <strain evidence="3 4">UST030701-084</strain>
    </source>
</reference>
<dbReference type="STRING" id="333140.AWW68_07485"/>
<evidence type="ECO:0000259" key="2">
    <source>
        <dbReference type="Pfam" id="PF10988"/>
    </source>
</evidence>
<feature type="domain" description="Putative auto-transporter adhesin head GIN" evidence="2">
    <location>
        <begin position="29"/>
        <end position="216"/>
    </location>
</feature>
<comment type="caution">
    <text evidence="3">The sequence shown here is derived from an EMBL/GenBank/DDBJ whole genome shotgun (WGS) entry which is preliminary data.</text>
</comment>
<sequence length="233" mass="24823">MRRISLLLTFSLLVSLAWAQSKETRDVGNFDYISMSISGKVYVTQGNKNEVIVEADRDDMENIRTEVRGGRLSISTKGKGGWFSWGDGLDGKVNIYVTVKELTGVNVSGSGDVISRNTIKADLFEASISGSGDIEIELDARAVQSKITGSGNIELSGSAQRAKLGISGSGKYYAEDLKVDDYEVSISGSGRAAINTDGELDVRISGSGSVYYSGNPTGVNTNVSGSGRVRRNN</sequence>
<organism evidence="3 4">
    <name type="scientific">Roseivirga spongicola</name>
    <dbReference type="NCBI Taxonomy" id="333140"/>
    <lineage>
        <taxon>Bacteria</taxon>
        <taxon>Pseudomonadati</taxon>
        <taxon>Bacteroidota</taxon>
        <taxon>Cytophagia</taxon>
        <taxon>Cytophagales</taxon>
        <taxon>Roseivirgaceae</taxon>
        <taxon>Roseivirga</taxon>
    </lineage>
</organism>
<dbReference type="Gene3D" id="2.160.20.120">
    <property type="match status" value="1"/>
</dbReference>
<evidence type="ECO:0000313" key="4">
    <source>
        <dbReference type="Proteomes" id="UP000075606"/>
    </source>
</evidence>
<dbReference type="Proteomes" id="UP000075606">
    <property type="component" value="Unassembled WGS sequence"/>
</dbReference>
<dbReference type="PANTHER" id="PTHR39200">
    <property type="entry name" value="HYPOTHETICAL EXPORTED PROTEIN"/>
    <property type="match status" value="1"/>
</dbReference>
<dbReference type="RefSeq" id="WP_068219331.1">
    <property type="nucleotide sequence ID" value="NZ_LRPC01000012.1"/>
</dbReference>
<accession>A0A150XA97</accession>
<dbReference type="OrthoDB" id="680270at2"/>
<feature type="chain" id="PRO_5007574509" description="Putative auto-transporter adhesin head GIN domain-containing protein" evidence="1">
    <location>
        <begin position="20"/>
        <end position="233"/>
    </location>
</feature>
<dbReference type="AlphaFoldDB" id="A0A150XA97"/>
<evidence type="ECO:0000256" key="1">
    <source>
        <dbReference type="SAM" id="SignalP"/>
    </source>
</evidence>
<dbReference type="InterPro" id="IPR021255">
    <property type="entry name" value="DUF2807"/>
</dbReference>
<evidence type="ECO:0000313" key="3">
    <source>
        <dbReference type="EMBL" id="KYG75667.1"/>
    </source>
</evidence>
<feature type="signal peptide" evidence="1">
    <location>
        <begin position="1"/>
        <end position="19"/>
    </location>
</feature>
<dbReference type="Pfam" id="PF10988">
    <property type="entry name" value="DUF2807"/>
    <property type="match status" value="1"/>
</dbReference>
<keyword evidence="1" id="KW-0732">Signal</keyword>
<gene>
    <name evidence="3" type="ORF">AWW68_07485</name>
</gene>
<keyword evidence="4" id="KW-1185">Reference proteome</keyword>
<protein>
    <recommendedName>
        <fullName evidence="2">Putative auto-transporter adhesin head GIN domain-containing protein</fullName>
    </recommendedName>
</protein>
<name>A0A150XA97_9BACT</name>